<keyword evidence="3" id="KW-1185">Reference proteome</keyword>
<dbReference type="InterPro" id="IPR001962">
    <property type="entry name" value="Asn_synthase"/>
</dbReference>
<dbReference type="EMBL" id="CP100355">
    <property type="protein sequence ID" value="UTF53960.1"/>
    <property type="molecule type" value="Genomic_DNA"/>
</dbReference>
<feature type="domain" description="Asparagine synthetase" evidence="1">
    <location>
        <begin position="218"/>
        <end position="277"/>
    </location>
</feature>
<dbReference type="KEGG" id="sawl:NGM29_01350"/>
<dbReference type="RefSeq" id="WP_254158474.1">
    <property type="nucleotide sequence ID" value="NZ_CP100355.1"/>
</dbReference>
<gene>
    <name evidence="2" type="ORF">NGM29_01350</name>
</gene>
<dbReference type="PANTHER" id="PTHR43284">
    <property type="entry name" value="ASPARAGINE SYNTHETASE (GLUTAMINE-HYDROLYZING)"/>
    <property type="match status" value="1"/>
</dbReference>
<dbReference type="InterPro" id="IPR014729">
    <property type="entry name" value="Rossmann-like_a/b/a_fold"/>
</dbReference>
<name>A0A9E7NBM7_9EURY</name>
<dbReference type="InterPro" id="IPR029055">
    <property type="entry name" value="Ntn_hydrolases_N"/>
</dbReference>
<dbReference type="GO" id="GO:0006529">
    <property type="term" value="P:asparagine biosynthetic process"/>
    <property type="evidence" value="ECO:0007669"/>
    <property type="project" value="InterPro"/>
</dbReference>
<dbReference type="AlphaFoldDB" id="A0A9E7NBM7"/>
<protein>
    <submittedName>
        <fullName evidence="2">Asparagine synthase-related protein</fullName>
    </submittedName>
</protein>
<dbReference type="SUPFAM" id="SSF56235">
    <property type="entry name" value="N-terminal nucleophile aminohydrolases (Ntn hydrolases)"/>
    <property type="match status" value="1"/>
</dbReference>
<sequence>MNVRLQDERWVRRRGVAVRGQAFDGADLLEAPAIAERFARALEDRAGRNQDGDAHLEAVAACADSLEGFFAAVVGLDADSTYLVADGARSIPLWYDAAGSVVSDRGWIARDAVDAPRDPVAEREFLLTRYVTGPDTIWRDVFAVQPGEMVRLESSDVDGTGTTSDGYRIVTRHTYREYWPAAETPTAEDECAGDMLEAPLTRLEAGLQAALDRLEVVAGDRPVVLPLSGGYDSRLLAAALVERGREVIGFTFGRSGHPDVEVSREVAAELGIRWEFYPYSRAMWRERYHGEAGHRYREWAFSRDALPFLAEWPAVHGLLEDGRLPEDALYCPGHTVATPSERLPRFAGEPRFDIDRTTVGCGPAVDADERGTVDEALETIDPTLEALVEYVLETHYVLWDLDDVANVPTDDGGSIQDAFRERIRRGLLDDRDPQTISDPATAAAAYERWEWRGRMSTFTNGDCRVYEDAGLEWWLPLWDPAYVRAWEAVPLAFRRGKGLHADLATAIYWRVAGVTHDRAAVTDRTLEPVDRLLSLVRHTPVRQFLERGGDWEPPFLAPRERWREPGSHPLAWHGIVDDAVLEAVPSSRNLYALRTLARVEGVDLGDPSWLADVGEEWFE</sequence>
<proteinExistence type="predicted"/>
<evidence type="ECO:0000313" key="3">
    <source>
        <dbReference type="Proteomes" id="UP001056855"/>
    </source>
</evidence>
<organism evidence="2 3">
    <name type="scientific">Natronosalvus rutilus</name>
    <dbReference type="NCBI Taxonomy" id="2953753"/>
    <lineage>
        <taxon>Archaea</taxon>
        <taxon>Methanobacteriati</taxon>
        <taxon>Methanobacteriota</taxon>
        <taxon>Stenosarchaea group</taxon>
        <taxon>Halobacteria</taxon>
        <taxon>Halobacteriales</taxon>
        <taxon>Natrialbaceae</taxon>
        <taxon>Natronosalvus</taxon>
    </lineage>
</organism>
<dbReference type="InterPro" id="IPR051786">
    <property type="entry name" value="ASN_synthetase/amidase"/>
</dbReference>
<evidence type="ECO:0000259" key="1">
    <source>
        <dbReference type="Pfam" id="PF00733"/>
    </source>
</evidence>
<accession>A0A9E7NBM7</accession>
<dbReference type="GeneID" id="73288650"/>
<dbReference type="Pfam" id="PF00733">
    <property type="entry name" value="Asn_synthase"/>
    <property type="match status" value="1"/>
</dbReference>
<dbReference type="PANTHER" id="PTHR43284:SF1">
    <property type="entry name" value="ASPARAGINE SYNTHETASE"/>
    <property type="match status" value="1"/>
</dbReference>
<dbReference type="GO" id="GO:0004066">
    <property type="term" value="F:asparagine synthase (glutamine-hydrolyzing) activity"/>
    <property type="evidence" value="ECO:0007669"/>
    <property type="project" value="InterPro"/>
</dbReference>
<dbReference type="Proteomes" id="UP001056855">
    <property type="component" value="Chromosome"/>
</dbReference>
<reference evidence="2" key="1">
    <citation type="submission" date="2022-06" db="EMBL/GenBank/DDBJ databases">
        <title>Diverse halophilic archaea isolated from saline environments.</title>
        <authorList>
            <person name="Cui H.-L."/>
        </authorList>
    </citation>
    <scope>NUCLEOTIDE SEQUENCE</scope>
    <source>
        <strain evidence="2">WLHS1</strain>
    </source>
</reference>
<evidence type="ECO:0000313" key="2">
    <source>
        <dbReference type="EMBL" id="UTF53960.1"/>
    </source>
</evidence>
<dbReference type="SUPFAM" id="SSF52402">
    <property type="entry name" value="Adenine nucleotide alpha hydrolases-like"/>
    <property type="match status" value="1"/>
</dbReference>
<dbReference type="Gene3D" id="3.40.50.620">
    <property type="entry name" value="HUPs"/>
    <property type="match status" value="1"/>
</dbReference>